<dbReference type="RefSeq" id="WP_017209115.1">
    <property type="nucleotide sequence ID" value="NZ_BKAK01000126.1"/>
</dbReference>
<dbReference type="GeneID" id="66346998"/>
<dbReference type="Proteomes" id="UP000031866">
    <property type="component" value="Chromosome"/>
</dbReference>
<keyword evidence="1" id="KW-0732">Signal</keyword>
<reference evidence="6" key="1">
    <citation type="submission" date="2014-12" db="EMBL/GenBank/DDBJ databases">
        <title>Genome sequence of Clostridium beijerinckii strain 59B.</title>
        <authorList>
            <person name="Little G.T."/>
            <person name="Minton N.P."/>
        </authorList>
    </citation>
    <scope>NUCLEOTIDE SEQUENCE [LARGE SCALE GENOMIC DNA]</scope>
    <source>
        <strain evidence="6">59B</strain>
    </source>
</reference>
<dbReference type="Proteomes" id="UP001194098">
    <property type="component" value="Unassembled WGS sequence"/>
</dbReference>
<reference evidence="3" key="3">
    <citation type="submission" date="2020-04" db="EMBL/GenBank/DDBJ databases">
        <authorList>
            <person name="Brown S."/>
        </authorList>
    </citation>
    <scope>NUCLEOTIDE SEQUENCE</scope>
    <source>
        <strain evidence="3">DJ015</strain>
    </source>
</reference>
<dbReference type="EMBL" id="CP010086">
    <property type="protein sequence ID" value="AJH01176.1"/>
    <property type="molecule type" value="Genomic_DNA"/>
</dbReference>
<evidence type="ECO:0000313" key="4">
    <source>
        <dbReference type="EMBL" id="NRV10015.1"/>
    </source>
</evidence>
<sequence>MNTKAIKYITTFLLAINCLTFLPKPTVASAASYSLGGLKISTYYAHKDKSNGFNVFGEENYKYLSAEQKKELLELKKCKNKGQDLSEEQQKTLHSLIDSIIKGKLGDKDYVDFKSLVEKKRSNENLTDEENERLKDYTDIINGNKLSTKDILSQFLR</sequence>
<evidence type="ECO:0000313" key="5">
    <source>
        <dbReference type="EMBL" id="NSB13149.1"/>
    </source>
</evidence>
<dbReference type="Proteomes" id="UP000822184">
    <property type="component" value="Unassembled WGS sequence"/>
</dbReference>
<dbReference type="EMBL" id="JABSXK010000001">
    <property type="protein sequence ID" value="NRV10015.1"/>
    <property type="molecule type" value="Genomic_DNA"/>
</dbReference>
<gene>
    <name evidence="5" type="ORF">BCD95_001408</name>
    <name evidence="4" type="ORF">DFH45_002978</name>
    <name evidence="3" type="ORF">HGI39_07455</name>
    <name evidence="2" type="ORF">LF65_04644</name>
</gene>
<dbReference type="EMBL" id="JABTDW010000001">
    <property type="protein sequence ID" value="NSB13149.1"/>
    <property type="molecule type" value="Genomic_DNA"/>
</dbReference>
<dbReference type="AlphaFoldDB" id="A0A0B5QJT4"/>
<evidence type="ECO:0000256" key="1">
    <source>
        <dbReference type="SAM" id="SignalP"/>
    </source>
</evidence>
<reference evidence="2" key="2">
    <citation type="submission" date="2016-02" db="EMBL/GenBank/DDBJ databases">
        <title>Genome sequence of Clostridium beijerinckii strain 59B.</title>
        <authorList>
            <person name="Little G.T."/>
            <person name="Minton N.P."/>
        </authorList>
    </citation>
    <scope>NUCLEOTIDE SEQUENCE</scope>
    <source>
        <strain evidence="2">NCIMB 14988</strain>
    </source>
</reference>
<organism evidence="2 6">
    <name type="scientific">Clostridium beijerinckii</name>
    <name type="common">Clostridium MP</name>
    <dbReference type="NCBI Taxonomy" id="1520"/>
    <lineage>
        <taxon>Bacteria</taxon>
        <taxon>Bacillati</taxon>
        <taxon>Bacillota</taxon>
        <taxon>Clostridia</taxon>
        <taxon>Eubacteriales</taxon>
        <taxon>Clostridiaceae</taxon>
        <taxon>Clostridium</taxon>
    </lineage>
</organism>
<name>A0A0B5QJT4_CLOBE</name>
<feature type="chain" id="PRO_5013445845" evidence="1">
    <location>
        <begin position="31"/>
        <end position="157"/>
    </location>
</feature>
<reference evidence="5" key="4">
    <citation type="submission" date="2020-06" db="EMBL/GenBank/DDBJ databases">
        <title>Genomic insights into acetone-butanol-ethanol (ABE) fermentation by sequencing solventogenic clostridia strains.</title>
        <authorList>
            <person name="Brown S."/>
        </authorList>
    </citation>
    <scope>NUCLEOTIDE SEQUENCE</scope>
    <source>
        <strain evidence="5">DJ123</strain>
        <strain evidence="4">DJ126</strain>
    </source>
</reference>
<evidence type="ECO:0000313" key="6">
    <source>
        <dbReference type="Proteomes" id="UP000031866"/>
    </source>
</evidence>
<dbReference type="EMBL" id="JABAGV010000014">
    <property type="protein sequence ID" value="MBC2474539.1"/>
    <property type="molecule type" value="Genomic_DNA"/>
</dbReference>
<dbReference type="Proteomes" id="UP000821656">
    <property type="component" value="Unassembled WGS sequence"/>
</dbReference>
<dbReference type="OrthoDB" id="1911610at2"/>
<dbReference type="KEGG" id="cbei:LF65_04644"/>
<feature type="signal peptide" evidence="1">
    <location>
        <begin position="1"/>
        <end position="30"/>
    </location>
</feature>
<protein>
    <submittedName>
        <fullName evidence="2">Uncharacterized protein</fullName>
    </submittedName>
</protein>
<evidence type="ECO:0000313" key="3">
    <source>
        <dbReference type="EMBL" id="MBC2474539.1"/>
    </source>
</evidence>
<accession>A0A0B5QJT4</accession>
<evidence type="ECO:0000313" key="2">
    <source>
        <dbReference type="EMBL" id="AJH01176.1"/>
    </source>
</evidence>
<reference evidence="3" key="5">
    <citation type="journal article" date="2022" name="Nat. Biotechnol.">
        <title>Carbon-negative production of acetone and isopropanol by gas fermentation at industrial pilot scale.</title>
        <authorList>
            <person name="Liew F.E."/>
            <person name="Nogle R."/>
            <person name="Abdalla T."/>
            <person name="Rasor B.J."/>
            <person name="Canter C."/>
            <person name="Jensen R.O."/>
            <person name="Wang L."/>
            <person name="Strutz J."/>
            <person name="Chirania P."/>
            <person name="De Tissera S."/>
            <person name="Mueller A.P."/>
            <person name="Ruan Z."/>
            <person name="Gao A."/>
            <person name="Tran L."/>
            <person name="Engle N.L."/>
            <person name="Bromley J.C."/>
            <person name="Daniell J."/>
            <person name="Conrado R."/>
            <person name="Tschaplinski T.J."/>
            <person name="Giannone R.J."/>
            <person name="Hettich R.L."/>
            <person name="Karim A.S."/>
            <person name="Simpson S.D."/>
            <person name="Brown S.D."/>
            <person name="Leang C."/>
            <person name="Jewett M.C."/>
            <person name="Kopke M."/>
        </authorList>
    </citation>
    <scope>NUCLEOTIDE SEQUENCE</scope>
    <source>
        <strain evidence="3">DJ015</strain>
    </source>
</reference>
<proteinExistence type="predicted"/>